<dbReference type="AlphaFoldDB" id="A0A4V6Q2E7"/>
<comment type="subunit">
    <text evidence="9">Component of the Sec protein translocase complex. Heterotrimer consisting of SecY, SecE and SecG subunits. The heterotrimers can form oligomers, although 1 heterotrimer is thought to be able to translocate proteins. Interacts with the ribosome. Interacts with SecDF, and other proteins may be involved. Interacts with SecA.</text>
</comment>
<evidence type="ECO:0000256" key="7">
    <source>
        <dbReference type="ARBA" id="ARBA00023010"/>
    </source>
</evidence>
<feature type="transmembrane region" description="Helical" evidence="9">
    <location>
        <begin position="120"/>
        <end position="147"/>
    </location>
</feature>
<evidence type="ECO:0000256" key="3">
    <source>
        <dbReference type="ARBA" id="ARBA00022475"/>
    </source>
</evidence>
<organism evidence="11 12">
    <name type="scientific">Naumannella halotolerans</name>
    <dbReference type="NCBI Taxonomy" id="993414"/>
    <lineage>
        <taxon>Bacteria</taxon>
        <taxon>Bacillati</taxon>
        <taxon>Actinomycetota</taxon>
        <taxon>Actinomycetes</taxon>
        <taxon>Propionibacteriales</taxon>
        <taxon>Propionibacteriaceae</taxon>
        <taxon>Naumannella</taxon>
    </lineage>
</organism>
<comment type="similarity">
    <text evidence="9">Belongs to the SecE/SEC61-gamma family.</text>
</comment>
<dbReference type="GO" id="GO:0065002">
    <property type="term" value="P:intracellular protein transmembrane transport"/>
    <property type="evidence" value="ECO:0007669"/>
    <property type="project" value="UniProtKB-UniRule"/>
</dbReference>
<evidence type="ECO:0000256" key="6">
    <source>
        <dbReference type="ARBA" id="ARBA00022989"/>
    </source>
</evidence>
<dbReference type="InterPro" id="IPR038379">
    <property type="entry name" value="SecE_sf"/>
</dbReference>
<dbReference type="HAMAP" id="MF_00422">
    <property type="entry name" value="SecE"/>
    <property type="match status" value="1"/>
</dbReference>
<comment type="function">
    <text evidence="9">Essential subunit of the Sec protein translocation channel SecYEG. Clamps together the 2 halves of SecY. May contact the channel plug during translocation.</text>
</comment>
<dbReference type="NCBIfam" id="TIGR00964">
    <property type="entry name" value="secE_bact"/>
    <property type="match status" value="1"/>
</dbReference>
<accession>A0A4V6Q2E7</accession>
<dbReference type="GO" id="GO:0043952">
    <property type="term" value="P:protein transport by the Sec complex"/>
    <property type="evidence" value="ECO:0007669"/>
    <property type="project" value="UniProtKB-UniRule"/>
</dbReference>
<evidence type="ECO:0000256" key="8">
    <source>
        <dbReference type="ARBA" id="ARBA00023136"/>
    </source>
</evidence>
<proteinExistence type="inferred from homology"/>
<keyword evidence="3 9" id="KW-1003">Cell membrane</keyword>
<keyword evidence="6 9" id="KW-1133">Transmembrane helix</keyword>
<comment type="caution">
    <text evidence="11">The sequence shown here is derived from an EMBL/GenBank/DDBJ whole genome shotgun (WGS) entry which is preliminary data.</text>
</comment>
<dbReference type="GO" id="GO:0005886">
    <property type="term" value="C:plasma membrane"/>
    <property type="evidence" value="ECO:0007669"/>
    <property type="project" value="UniProtKB-SubCell"/>
</dbReference>
<evidence type="ECO:0000256" key="5">
    <source>
        <dbReference type="ARBA" id="ARBA00022927"/>
    </source>
</evidence>
<feature type="region of interest" description="Disordered" evidence="10">
    <location>
        <begin position="1"/>
        <end position="92"/>
    </location>
</feature>
<evidence type="ECO:0000313" key="11">
    <source>
        <dbReference type="EMBL" id="TDT34398.1"/>
    </source>
</evidence>
<dbReference type="EMBL" id="SOAW01000001">
    <property type="protein sequence ID" value="TDT34398.1"/>
    <property type="molecule type" value="Genomic_DNA"/>
</dbReference>
<dbReference type="Proteomes" id="UP000295371">
    <property type="component" value="Unassembled WGS sequence"/>
</dbReference>
<keyword evidence="8 9" id="KW-0472">Membrane</keyword>
<evidence type="ECO:0000256" key="4">
    <source>
        <dbReference type="ARBA" id="ARBA00022692"/>
    </source>
</evidence>
<dbReference type="GO" id="GO:0006605">
    <property type="term" value="P:protein targeting"/>
    <property type="evidence" value="ECO:0007669"/>
    <property type="project" value="UniProtKB-UniRule"/>
</dbReference>
<keyword evidence="7 9" id="KW-0811">Translocation</keyword>
<reference evidence="11 12" key="1">
    <citation type="submission" date="2019-03" db="EMBL/GenBank/DDBJ databases">
        <title>Genomic Encyclopedia of Archaeal and Bacterial Type Strains, Phase II (KMG-II): from individual species to whole genera.</title>
        <authorList>
            <person name="Goeker M."/>
        </authorList>
    </citation>
    <scope>NUCLEOTIDE SEQUENCE [LARGE SCALE GENOMIC DNA]</scope>
    <source>
        <strain evidence="11 12">DSM 24323</strain>
    </source>
</reference>
<keyword evidence="4 9" id="KW-0812">Transmembrane</keyword>
<name>A0A4V6Q2E7_9ACTN</name>
<dbReference type="Pfam" id="PF00584">
    <property type="entry name" value="SecE"/>
    <property type="match status" value="1"/>
</dbReference>
<evidence type="ECO:0000313" key="12">
    <source>
        <dbReference type="Proteomes" id="UP000295371"/>
    </source>
</evidence>
<evidence type="ECO:0000256" key="9">
    <source>
        <dbReference type="HAMAP-Rule" id="MF_00422"/>
    </source>
</evidence>
<dbReference type="PANTHER" id="PTHR33910">
    <property type="entry name" value="PROTEIN TRANSLOCASE SUBUNIT SECE"/>
    <property type="match status" value="1"/>
</dbReference>
<comment type="subcellular location">
    <subcellularLocation>
        <location evidence="9">Cell membrane</location>
        <topology evidence="9">Single-pass membrane protein</topology>
    </subcellularLocation>
    <subcellularLocation>
        <location evidence="1">Membrane</location>
    </subcellularLocation>
</comment>
<dbReference type="PANTHER" id="PTHR33910:SF1">
    <property type="entry name" value="PROTEIN TRANSLOCASE SUBUNIT SECE"/>
    <property type="match status" value="1"/>
</dbReference>
<evidence type="ECO:0000256" key="1">
    <source>
        <dbReference type="ARBA" id="ARBA00004370"/>
    </source>
</evidence>
<keyword evidence="2 9" id="KW-0813">Transport</keyword>
<dbReference type="InterPro" id="IPR005807">
    <property type="entry name" value="SecE_bac"/>
</dbReference>
<dbReference type="InterPro" id="IPR001901">
    <property type="entry name" value="Translocase_SecE/Sec61-g"/>
</dbReference>
<gene>
    <name evidence="9" type="primary">secE</name>
    <name evidence="11" type="ORF">CLV29_2060</name>
</gene>
<protein>
    <recommendedName>
        <fullName evidence="9">Protein translocase subunit SecE</fullName>
    </recommendedName>
</protein>
<keyword evidence="12" id="KW-1185">Reference proteome</keyword>
<dbReference type="GO" id="GO:0009306">
    <property type="term" value="P:protein secretion"/>
    <property type="evidence" value="ECO:0007669"/>
    <property type="project" value="UniProtKB-UniRule"/>
</dbReference>
<sequence>MADDKRKDPDEPDTDAVAADDSVTDADATSDPATEPEASEESASEEAVPATRTRATMPKRKADLVEEEDEPARGVLTKKRDRKPKVDRESERTGPLTFVKQCIDELRKVVWPTGDQWRQYFVVVLVFVVVMIAFASLLDLGFGALMLRLFG</sequence>
<evidence type="ECO:0000256" key="2">
    <source>
        <dbReference type="ARBA" id="ARBA00022448"/>
    </source>
</evidence>
<dbReference type="RefSeq" id="WP_243831828.1">
    <property type="nucleotide sequence ID" value="NZ_SOAW01000001.1"/>
</dbReference>
<dbReference type="Gene3D" id="1.20.5.1030">
    <property type="entry name" value="Preprotein translocase secy subunit"/>
    <property type="match status" value="1"/>
</dbReference>
<evidence type="ECO:0000256" key="10">
    <source>
        <dbReference type="SAM" id="MobiDB-lite"/>
    </source>
</evidence>
<dbReference type="GO" id="GO:0008320">
    <property type="term" value="F:protein transmembrane transporter activity"/>
    <property type="evidence" value="ECO:0007669"/>
    <property type="project" value="UniProtKB-UniRule"/>
</dbReference>
<feature type="compositionally biased region" description="Low complexity" evidence="10">
    <location>
        <begin position="15"/>
        <end position="36"/>
    </location>
</feature>
<dbReference type="PROSITE" id="PS01067">
    <property type="entry name" value="SECE_SEC61G"/>
    <property type="match status" value="1"/>
</dbReference>
<keyword evidence="5 9" id="KW-0653">Protein transport</keyword>